<comment type="caution">
    <text evidence="1">The sequence shown here is derived from an EMBL/GenBank/DDBJ whole genome shotgun (WGS) entry which is preliminary data.</text>
</comment>
<reference evidence="1 2" key="1">
    <citation type="submission" date="2008-12" db="EMBL/GenBank/DDBJ databases">
        <authorList>
            <person name="Fulton L."/>
            <person name="Clifton S."/>
            <person name="Fulton B."/>
            <person name="Xu J."/>
            <person name="Minx P."/>
            <person name="Pepin K.H."/>
            <person name="Johnson M."/>
            <person name="Bhonagiri V."/>
            <person name="Nash W.E."/>
            <person name="Mardis E.R."/>
            <person name="Wilson R.K."/>
        </authorList>
    </citation>
    <scope>NUCLEOTIDE SEQUENCE [LARGE SCALE GENOMIC DNA]</scope>
    <source>
        <strain evidence="1 2">DSM 12042</strain>
    </source>
</reference>
<protein>
    <submittedName>
        <fullName evidence="1">Uncharacterized protein</fullName>
    </submittedName>
</protein>
<gene>
    <name evidence="1" type="ORF">HOLDEFILI_04176</name>
</gene>
<accession>B9YEA3</accession>
<proteinExistence type="predicted"/>
<evidence type="ECO:0000313" key="2">
    <source>
        <dbReference type="Proteomes" id="UP000005950"/>
    </source>
</evidence>
<dbReference type="HOGENOM" id="CLU_3271192_0_0_9"/>
<sequence>MSSSNSSFSGFILDLHGHDASEITIHQFTFSALNIPVKMKK</sequence>
<reference evidence="1 2" key="2">
    <citation type="submission" date="2009-02" db="EMBL/GenBank/DDBJ databases">
        <title>Draft genome sequence of Holdemania filiformis DSM 12042.</title>
        <authorList>
            <person name="Sudarsanam P."/>
            <person name="Ley R."/>
            <person name="Guruge J."/>
            <person name="Turnbaugh P.J."/>
            <person name="Mahowald M."/>
            <person name="Liep D."/>
            <person name="Gordon J."/>
        </authorList>
    </citation>
    <scope>NUCLEOTIDE SEQUENCE [LARGE SCALE GENOMIC DNA]</scope>
    <source>
        <strain evidence="1 2">DSM 12042</strain>
    </source>
</reference>
<dbReference type="EMBL" id="ACCF01000263">
    <property type="protein sequence ID" value="EEF65667.1"/>
    <property type="molecule type" value="Genomic_DNA"/>
</dbReference>
<name>B9YEA3_9FIRM</name>
<organism evidence="1 2">
    <name type="scientific">Holdemania filiformis DSM 12042</name>
    <dbReference type="NCBI Taxonomy" id="545696"/>
    <lineage>
        <taxon>Bacteria</taxon>
        <taxon>Bacillati</taxon>
        <taxon>Bacillota</taxon>
        <taxon>Erysipelotrichia</taxon>
        <taxon>Erysipelotrichales</taxon>
        <taxon>Erysipelotrichaceae</taxon>
        <taxon>Holdemania</taxon>
    </lineage>
</organism>
<evidence type="ECO:0000313" key="1">
    <source>
        <dbReference type="EMBL" id="EEF65667.1"/>
    </source>
</evidence>
<dbReference type="Proteomes" id="UP000005950">
    <property type="component" value="Unassembled WGS sequence"/>
</dbReference>
<dbReference type="AlphaFoldDB" id="B9YEA3"/>